<evidence type="ECO:0008006" key="2">
    <source>
        <dbReference type="Google" id="ProtNLM"/>
    </source>
</evidence>
<proteinExistence type="predicted"/>
<organism evidence="1">
    <name type="scientific">marine sediment metagenome</name>
    <dbReference type="NCBI Taxonomy" id="412755"/>
    <lineage>
        <taxon>unclassified sequences</taxon>
        <taxon>metagenomes</taxon>
        <taxon>ecological metagenomes</taxon>
    </lineage>
</organism>
<gene>
    <name evidence="1" type="ORF">LCGC14_3088900</name>
</gene>
<comment type="caution">
    <text evidence="1">The sequence shown here is derived from an EMBL/GenBank/DDBJ whole genome shotgun (WGS) entry which is preliminary data.</text>
</comment>
<dbReference type="EMBL" id="LAZR01066211">
    <property type="protein sequence ID" value="KKK54025.1"/>
    <property type="molecule type" value="Genomic_DNA"/>
</dbReference>
<reference evidence="1" key="1">
    <citation type="journal article" date="2015" name="Nature">
        <title>Complex archaea that bridge the gap between prokaryotes and eukaryotes.</title>
        <authorList>
            <person name="Spang A."/>
            <person name="Saw J.H."/>
            <person name="Jorgensen S.L."/>
            <person name="Zaremba-Niedzwiedzka K."/>
            <person name="Martijn J."/>
            <person name="Lind A.E."/>
            <person name="van Eijk R."/>
            <person name="Schleper C."/>
            <person name="Guy L."/>
            <person name="Ettema T.J."/>
        </authorList>
    </citation>
    <scope>NUCLEOTIDE SEQUENCE</scope>
</reference>
<name>A0A0F8WZS8_9ZZZZ</name>
<dbReference type="InterPro" id="IPR029052">
    <property type="entry name" value="Metallo-depent_PP-like"/>
</dbReference>
<dbReference type="SUPFAM" id="SSF56300">
    <property type="entry name" value="Metallo-dependent phosphatases"/>
    <property type="match status" value="1"/>
</dbReference>
<sequence>MGDQIEAATRDSVGAGIYEQSEIIDKQLEHFNKLMKPLVDAGLILGMHAGNHEMRLYKSSGLDITKWMAKQMGIKYFSWGKLHYLVVGKQGYKIYTTHGASGTRLAWTKIKSALDMSNLADAEIYAVGHLHQLSHHIRNFYSINLKNKKVIEEQKHFILTGSYLNHWGSYAHMKSLEPMRKGSPKLKLGGLEHSIRVSI</sequence>
<dbReference type="AlphaFoldDB" id="A0A0F8WZS8"/>
<evidence type="ECO:0000313" key="1">
    <source>
        <dbReference type="EMBL" id="KKK54025.1"/>
    </source>
</evidence>
<accession>A0A0F8WZS8</accession>
<protein>
    <recommendedName>
        <fullName evidence="2">Calcineurin-like phosphoesterase domain-containing protein</fullName>
    </recommendedName>
</protein>